<evidence type="ECO:0000259" key="1">
    <source>
        <dbReference type="Pfam" id="PF13456"/>
    </source>
</evidence>
<keyword evidence="3" id="KW-1185">Reference proteome</keyword>
<dbReference type="InterPro" id="IPR012337">
    <property type="entry name" value="RNaseH-like_sf"/>
</dbReference>
<dbReference type="SUPFAM" id="SSF53098">
    <property type="entry name" value="Ribonuclease H-like"/>
    <property type="match status" value="1"/>
</dbReference>
<dbReference type="EMBL" id="CP133613">
    <property type="protein sequence ID" value="WMV15078.1"/>
    <property type="molecule type" value="Genomic_DNA"/>
</dbReference>
<dbReference type="PANTHER" id="PTHR47723:SF19">
    <property type="entry name" value="POLYNUCLEOTIDYL TRANSFERASE, RIBONUCLEASE H-LIKE SUPERFAMILY PROTEIN"/>
    <property type="match status" value="1"/>
</dbReference>
<dbReference type="InterPro" id="IPR053151">
    <property type="entry name" value="RNase_H-like"/>
</dbReference>
<name>A0AAF0Q258_SOLVR</name>
<accession>A0AAF0Q258</accession>
<feature type="non-terminal residue" evidence="2">
    <location>
        <position position="1"/>
    </location>
</feature>
<dbReference type="InterPro" id="IPR044730">
    <property type="entry name" value="RNase_H-like_dom_plant"/>
</dbReference>
<dbReference type="Pfam" id="PF13456">
    <property type="entry name" value="RVT_3"/>
    <property type="match status" value="1"/>
</dbReference>
<dbReference type="GO" id="GO:0003676">
    <property type="term" value="F:nucleic acid binding"/>
    <property type="evidence" value="ECO:0007669"/>
    <property type="project" value="InterPro"/>
</dbReference>
<evidence type="ECO:0000313" key="2">
    <source>
        <dbReference type="EMBL" id="WMV15078.1"/>
    </source>
</evidence>
<feature type="domain" description="RNase H type-1" evidence="1">
    <location>
        <begin position="41"/>
        <end position="127"/>
    </location>
</feature>
<dbReference type="CDD" id="cd06222">
    <property type="entry name" value="RNase_H_like"/>
    <property type="match status" value="1"/>
</dbReference>
<protein>
    <recommendedName>
        <fullName evidence="1">RNase H type-1 domain-containing protein</fullName>
    </recommendedName>
</protein>
<sequence>AALHGIEWCHDNSNSHIILEMDSQIAVNMIKGLTPVPWTLTKTDHNIAEALGAQFATKIVKDKGYEKCTIEMDSKIIVDMMQSSNSQNLNLRPIMEDIICLIDKNDINFIHCFREANKVADYLAKWATTIIYDNFNEVPEGAKGPFFLDKVQMPSFRFKYDKANFFVS</sequence>
<dbReference type="Proteomes" id="UP001234989">
    <property type="component" value="Chromosome 2"/>
</dbReference>
<dbReference type="InterPro" id="IPR002156">
    <property type="entry name" value="RNaseH_domain"/>
</dbReference>
<reference evidence="2" key="1">
    <citation type="submission" date="2023-08" db="EMBL/GenBank/DDBJ databases">
        <title>A de novo genome assembly of Solanum verrucosum Schlechtendal, a Mexican diploid species geographically isolated from the other diploid A-genome species in potato relatives.</title>
        <authorList>
            <person name="Hosaka K."/>
        </authorList>
    </citation>
    <scope>NUCLEOTIDE SEQUENCE</scope>
    <source>
        <tissue evidence="2">Young leaves</tissue>
    </source>
</reference>
<evidence type="ECO:0000313" key="3">
    <source>
        <dbReference type="Proteomes" id="UP001234989"/>
    </source>
</evidence>
<dbReference type="InterPro" id="IPR036397">
    <property type="entry name" value="RNaseH_sf"/>
</dbReference>
<proteinExistence type="predicted"/>
<dbReference type="GO" id="GO:0004523">
    <property type="term" value="F:RNA-DNA hybrid ribonuclease activity"/>
    <property type="evidence" value="ECO:0007669"/>
    <property type="project" value="InterPro"/>
</dbReference>
<organism evidence="2 3">
    <name type="scientific">Solanum verrucosum</name>
    <dbReference type="NCBI Taxonomy" id="315347"/>
    <lineage>
        <taxon>Eukaryota</taxon>
        <taxon>Viridiplantae</taxon>
        <taxon>Streptophyta</taxon>
        <taxon>Embryophyta</taxon>
        <taxon>Tracheophyta</taxon>
        <taxon>Spermatophyta</taxon>
        <taxon>Magnoliopsida</taxon>
        <taxon>eudicotyledons</taxon>
        <taxon>Gunneridae</taxon>
        <taxon>Pentapetalae</taxon>
        <taxon>asterids</taxon>
        <taxon>lamiids</taxon>
        <taxon>Solanales</taxon>
        <taxon>Solanaceae</taxon>
        <taxon>Solanoideae</taxon>
        <taxon>Solaneae</taxon>
        <taxon>Solanum</taxon>
    </lineage>
</organism>
<dbReference type="Gene3D" id="3.30.420.10">
    <property type="entry name" value="Ribonuclease H-like superfamily/Ribonuclease H"/>
    <property type="match status" value="1"/>
</dbReference>
<dbReference type="PANTHER" id="PTHR47723">
    <property type="entry name" value="OS05G0353850 PROTEIN"/>
    <property type="match status" value="1"/>
</dbReference>
<gene>
    <name evidence="2" type="ORF">MTR67_008463</name>
</gene>
<dbReference type="AlphaFoldDB" id="A0AAF0Q258"/>